<dbReference type="EMBL" id="CP053073">
    <property type="protein sequence ID" value="QJR15802.1"/>
    <property type="molecule type" value="Genomic_DNA"/>
</dbReference>
<evidence type="ECO:0000256" key="1">
    <source>
        <dbReference type="SAM" id="Phobius"/>
    </source>
</evidence>
<feature type="transmembrane region" description="Helical" evidence="1">
    <location>
        <begin position="9"/>
        <end position="30"/>
    </location>
</feature>
<gene>
    <name evidence="2" type="ORF">DSM104440_02628</name>
</gene>
<dbReference type="KEGG" id="upl:DSM104440_02628"/>
<dbReference type="RefSeq" id="WP_171163404.1">
    <property type="nucleotide sequence ID" value="NZ_CP053073.1"/>
</dbReference>
<reference evidence="2 3" key="1">
    <citation type="submission" date="2020-04" db="EMBL/GenBank/DDBJ databases">
        <title>Usitatibacter rugosus gen. nov., sp. nov. and Usitatibacter palustris sp. nov., novel members of Usitatibacteraceae fam. nov. within the order Nitrosomonadales isolated from soil.</title>
        <authorList>
            <person name="Huber K.J."/>
            <person name="Neumann-Schaal M."/>
            <person name="Geppert A."/>
            <person name="Luckner M."/>
            <person name="Wanner G."/>
            <person name="Overmann J."/>
        </authorList>
    </citation>
    <scope>NUCLEOTIDE SEQUENCE [LARGE SCALE GENOMIC DNA]</scope>
    <source>
        <strain evidence="2 3">Swamp67</strain>
    </source>
</reference>
<keyword evidence="1" id="KW-1133">Transmembrane helix</keyword>
<dbReference type="AlphaFoldDB" id="A0A6M4H951"/>
<keyword evidence="3" id="KW-1185">Reference proteome</keyword>
<keyword evidence="1" id="KW-0472">Membrane</keyword>
<evidence type="ECO:0000313" key="2">
    <source>
        <dbReference type="EMBL" id="QJR15802.1"/>
    </source>
</evidence>
<sequence length="45" mass="5317">MNARTRQAMLVFVALCGFAVLSWLIFLGYLTPEMMVYFISFKWCF</sequence>
<dbReference type="InParanoid" id="A0A6M4H951"/>
<organism evidence="2 3">
    <name type="scientific">Usitatibacter palustris</name>
    <dbReference type="NCBI Taxonomy" id="2732487"/>
    <lineage>
        <taxon>Bacteria</taxon>
        <taxon>Pseudomonadati</taxon>
        <taxon>Pseudomonadota</taxon>
        <taxon>Betaproteobacteria</taxon>
        <taxon>Nitrosomonadales</taxon>
        <taxon>Usitatibacteraceae</taxon>
        <taxon>Usitatibacter</taxon>
    </lineage>
</organism>
<name>A0A6M4H951_9PROT</name>
<accession>A0A6M4H951</accession>
<evidence type="ECO:0000313" key="3">
    <source>
        <dbReference type="Proteomes" id="UP000503096"/>
    </source>
</evidence>
<protein>
    <submittedName>
        <fullName evidence="2">Uncharacterized protein</fullName>
    </submittedName>
</protein>
<dbReference type="Proteomes" id="UP000503096">
    <property type="component" value="Chromosome"/>
</dbReference>
<keyword evidence="1" id="KW-0812">Transmembrane</keyword>
<proteinExistence type="predicted"/>